<dbReference type="Pfam" id="PF13519">
    <property type="entry name" value="VWA_2"/>
    <property type="match status" value="1"/>
</dbReference>
<name>A0A5C5YF36_9BACT</name>
<dbReference type="Proteomes" id="UP000318053">
    <property type="component" value="Unassembled WGS sequence"/>
</dbReference>
<dbReference type="Gene3D" id="3.40.50.410">
    <property type="entry name" value="von Willebrand factor, type A domain"/>
    <property type="match status" value="1"/>
</dbReference>
<dbReference type="OrthoDB" id="9807628at2"/>
<evidence type="ECO:0000259" key="2">
    <source>
        <dbReference type="Pfam" id="PF13519"/>
    </source>
</evidence>
<protein>
    <recommendedName>
        <fullName evidence="2">VWFA domain-containing protein</fullName>
    </recommendedName>
</protein>
<feature type="transmembrane region" description="Helical" evidence="1">
    <location>
        <begin position="12"/>
        <end position="29"/>
    </location>
</feature>
<dbReference type="InterPro" id="IPR002035">
    <property type="entry name" value="VWF_A"/>
</dbReference>
<proteinExistence type="predicted"/>
<dbReference type="AlphaFoldDB" id="A0A5C5YF36"/>
<dbReference type="EMBL" id="SJPK01000003">
    <property type="protein sequence ID" value="TWT73121.1"/>
    <property type="molecule type" value="Genomic_DNA"/>
</dbReference>
<dbReference type="SUPFAM" id="SSF53300">
    <property type="entry name" value="vWA-like"/>
    <property type="match status" value="1"/>
</dbReference>
<comment type="caution">
    <text evidence="3">The sequence shown here is derived from an EMBL/GenBank/DDBJ whole genome shotgun (WGS) entry which is preliminary data.</text>
</comment>
<feature type="transmembrane region" description="Helical" evidence="1">
    <location>
        <begin position="61"/>
        <end position="81"/>
    </location>
</feature>
<dbReference type="PANTHER" id="PTHR22550:SF14">
    <property type="entry name" value="VWFA DOMAIN-CONTAINING PROTEIN"/>
    <property type="match status" value="1"/>
</dbReference>
<evidence type="ECO:0000256" key="1">
    <source>
        <dbReference type="SAM" id="Phobius"/>
    </source>
</evidence>
<gene>
    <name evidence="3" type="ORF">CA85_15880</name>
</gene>
<organism evidence="3 4">
    <name type="scientific">Allorhodopirellula solitaria</name>
    <dbReference type="NCBI Taxonomy" id="2527987"/>
    <lineage>
        <taxon>Bacteria</taxon>
        <taxon>Pseudomonadati</taxon>
        <taxon>Planctomycetota</taxon>
        <taxon>Planctomycetia</taxon>
        <taxon>Pirellulales</taxon>
        <taxon>Pirellulaceae</taxon>
        <taxon>Allorhodopirellula</taxon>
    </lineage>
</organism>
<feature type="domain" description="VWFA" evidence="2">
    <location>
        <begin position="94"/>
        <end position="197"/>
    </location>
</feature>
<evidence type="ECO:0000313" key="3">
    <source>
        <dbReference type="EMBL" id="TWT73121.1"/>
    </source>
</evidence>
<keyword evidence="1" id="KW-0812">Transmembrane</keyword>
<keyword evidence="4" id="KW-1185">Reference proteome</keyword>
<dbReference type="InterPro" id="IPR036465">
    <property type="entry name" value="vWFA_dom_sf"/>
</dbReference>
<evidence type="ECO:0000313" key="4">
    <source>
        <dbReference type="Proteomes" id="UP000318053"/>
    </source>
</evidence>
<keyword evidence="1" id="KW-0472">Membrane</keyword>
<dbReference type="PANTHER" id="PTHR22550">
    <property type="entry name" value="SPORE GERMINATION PROTEIN"/>
    <property type="match status" value="1"/>
</dbReference>
<reference evidence="3 4" key="1">
    <citation type="submission" date="2019-02" db="EMBL/GenBank/DDBJ databases">
        <title>Deep-cultivation of Planctomycetes and their phenomic and genomic characterization uncovers novel biology.</title>
        <authorList>
            <person name="Wiegand S."/>
            <person name="Jogler M."/>
            <person name="Boedeker C."/>
            <person name="Pinto D."/>
            <person name="Vollmers J."/>
            <person name="Rivas-Marin E."/>
            <person name="Kohn T."/>
            <person name="Peeters S.H."/>
            <person name="Heuer A."/>
            <person name="Rast P."/>
            <person name="Oberbeckmann S."/>
            <person name="Bunk B."/>
            <person name="Jeske O."/>
            <person name="Meyerdierks A."/>
            <person name="Storesund J.E."/>
            <person name="Kallscheuer N."/>
            <person name="Luecker S."/>
            <person name="Lage O.M."/>
            <person name="Pohl T."/>
            <person name="Merkel B.J."/>
            <person name="Hornburger P."/>
            <person name="Mueller R.-W."/>
            <person name="Bruemmer F."/>
            <person name="Labrenz M."/>
            <person name="Spormann A.M."/>
            <person name="Op Den Camp H."/>
            <person name="Overmann J."/>
            <person name="Amann R."/>
            <person name="Jetten M.S.M."/>
            <person name="Mascher T."/>
            <person name="Medema M.H."/>
            <person name="Devos D.P."/>
            <person name="Kaster A.-K."/>
            <person name="Ovreas L."/>
            <person name="Rohde M."/>
            <person name="Galperin M.Y."/>
            <person name="Jogler C."/>
        </authorList>
    </citation>
    <scope>NUCLEOTIDE SEQUENCE [LARGE SCALE GENOMIC DNA]</scope>
    <source>
        <strain evidence="3 4">CA85</strain>
    </source>
</reference>
<keyword evidence="1" id="KW-1133">Transmembrane helix</keyword>
<dbReference type="InterPro" id="IPR050768">
    <property type="entry name" value="UPF0353/GerABKA_families"/>
</dbReference>
<dbReference type="RefSeq" id="WP_146390693.1">
    <property type="nucleotide sequence ID" value="NZ_SJPK01000003.1"/>
</dbReference>
<accession>A0A5C5YF36</accession>
<sequence length="309" mass="33576">MFDNFHFIRPGWLWLIPVIILIWWLARRAHDPLRGWRRSIDGELLKALTVGDTTRDLWQSVGVLAAWLLATIALAGPTWHLEPTPFSDDPVPLMLLLSADESMDLDDLAPSRMERASLKVADIAEDRKGEPLGLIAYAGTAHLVLPPTRDTSVVATMAAEISSKIMPKPGNALVDALQLAARTLKESGGSIIVIADSLPAGDAAALSRFRQSNDLLVQVLSVVPPESIDASSMETAASALNARVTAITPDDADVRALVRRAARAPQSVAAADKGTRWAESGWWLIPILAILTLIRFRRTISTLPKERLA</sequence>